<keyword evidence="7 12" id="KW-0472">Membrane</keyword>
<dbReference type="OrthoDB" id="5975505at2759"/>
<feature type="region of interest" description="Disordered" evidence="11">
    <location>
        <begin position="593"/>
        <end position="615"/>
    </location>
</feature>
<feature type="transmembrane region" description="Helical" evidence="12">
    <location>
        <begin position="352"/>
        <end position="372"/>
    </location>
</feature>
<evidence type="ECO:0000256" key="6">
    <source>
        <dbReference type="ARBA" id="ARBA00023040"/>
    </source>
</evidence>
<sequence length="840" mass="91734">MMAAGNGRIRKRKHRSHAGDLPATTTTTAGVGGNEIGDAGVAGGVGGTLTSITRDNTTPTADPDRQHWQQDDAGHVESSNNFTHNFVDLQNLLNFNDLLSSVNGSNNVDTTNGDSGNANGNLNLNGNGNALDSGSSFSSTSSAIKLNNGPITDTLLAAVLTTATATVAPAASSLIASMSATTTTTSSSQLAVVSTMQAAHALPGAASMPDATSSTYYANLLSMSPATTSLISVAATKSYNDSVLRWEQLDGNGDFGFDPLYRHSLAMSIVYCVAYILVFLVGLIGNSFVIAVVLRAPRMRTVTNYFIVNLAIADILVIVFCLPATLIGNIFVPWMLGWLMCKFVPYIQGVSVAASVYSLIAVSLDRFIAIWWPLKQMTKRRARIMIIGIWVIALVTTIPWLLFFDLVPAEEVFSDALVSTYTQPQYLCQEVWPPGTDGNLYFLLANLVACYLLPMSLITLCYVLIWIKVSTRSIPGEMSKDAQMDRMQQKSKVKVIKMLVAVVILFVLSWLPLYVIFARIKFGSDISQEEFEILKKVMPVAQWLGSSNSCINPILYSVNKKYRRGFAAIIKSRSCCGRLRYYDNVAIASSTTSTRKSSHYHPSSSRKSPSSPGLRKTNAVSYIYEHNSLRRHNLMMKQDSNLSQQMLLKQDSHGSRQFLIKQESSCSDASGTRRLLCQQDSNGSKVSLSKQDSIVSYMEARRVAALSSSVPLDSTTAVAGAATQQENNSMESRRTPVGQGALPAAVSPATLLDKRQKFVKQDSVISFVDQRPEPRRHQLVKQDSVISFADQRRGLLHKQDSLMTNRANDAPTHHVSILKKTDSQLSYGNCSPRRNVELYE</sequence>
<feature type="transmembrane region" description="Helical" evidence="12">
    <location>
        <begin position="440"/>
        <end position="465"/>
    </location>
</feature>
<dbReference type="AlphaFoldDB" id="A0A6P8XC30"/>
<dbReference type="GeneID" id="117574210"/>
<evidence type="ECO:0000256" key="9">
    <source>
        <dbReference type="ARBA" id="ARBA00023224"/>
    </source>
</evidence>
<comment type="similarity">
    <text evidence="2 10">Belongs to the G-protein coupled receptor 1 family.</text>
</comment>
<dbReference type="PROSITE" id="PS50262">
    <property type="entry name" value="G_PROTEIN_RECEP_F1_2"/>
    <property type="match status" value="1"/>
</dbReference>
<evidence type="ECO:0000259" key="13">
    <source>
        <dbReference type="PROSITE" id="PS50262"/>
    </source>
</evidence>
<dbReference type="Proteomes" id="UP000515160">
    <property type="component" value="Chromosome 2R"/>
</dbReference>
<comment type="subcellular location">
    <subcellularLocation>
        <location evidence="1">Cell membrane</location>
        <topology evidence="1">Multi-pass membrane protein</topology>
    </subcellularLocation>
</comment>
<keyword evidence="8 10" id="KW-0675">Receptor</keyword>
<dbReference type="GO" id="GO:0032870">
    <property type="term" value="P:cellular response to hormone stimulus"/>
    <property type="evidence" value="ECO:0007669"/>
    <property type="project" value="TreeGrafter"/>
</dbReference>
<feature type="region of interest" description="Disordered" evidence="11">
    <location>
        <begin position="1"/>
        <end position="79"/>
    </location>
</feature>
<dbReference type="PANTHER" id="PTHR24241:SF76">
    <property type="entry name" value="NEUROPEPTIDE SIFAMIDE RECEPTOR"/>
    <property type="match status" value="1"/>
</dbReference>
<accession>A0A6P8XC30</accession>
<dbReference type="PROSITE" id="PS00237">
    <property type="entry name" value="G_PROTEIN_RECEP_F1_1"/>
    <property type="match status" value="1"/>
</dbReference>
<gene>
    <name evidence="15 16" type="primary">LOC117574210</name>
</gene>
<evidence type="ECO:0000313" key="16">
    <source>
        <dbReference type="RefSeq" id="XP_034113806.2"/>
    </source>
</evidence>
<feature type="compositionally biased region" description="Basic and acidic residues" evidence="11">
    <location>
        <begin position="62"/>
        <end position="75"/>
    </location>
</feature>
<feature type="transmembrane region" description="Helical" evidence="12">
    <location>
        <begin position="306"/>
        <end position="332"/>
    </location>
</feature>
<keyword evidence="3" id="KW-1003">Cell membrane</keyword>
<dbReference type="PRINTS" id="PR00237">
    <property type="entry name" value="GPCRRHODOPSN"/>
</dbReference>
<keyword evidence="4 10" id="KW-0812">Transmembrane</keyword>
<feature type="transmembrane region" description="Helical" evidence="12">
    <location>
        <begin position="268"/>
        <end position="294"/>
    </location>
</feature>
<evidence type="ECO:0000256" key="10">
    <source>
        <dbReference type="RuleBase" id="RU000688"/>
    </source>
</evidence>
<dbReference type="PANTHER" id="PTHR24241">
    <property type="entry name" value="NEUROPEPTIDE RECEPTOR-RELATED G-PROTEIN COUPLED RECEPTOR"/>
    <property type="match status" value="1"/>
</dbReference>
<feature type="compositionally biased region" description="Low complexity" evidence="11">
    <location>
        <begin position="600"/>
        <end position="611"/>
    </location>
</feature>
<protein>
    <submittedName>
        <fullName evidence="15 16">Neuropeptide SIFamide receptor</fullName>
    </submittedName>
</protein>
<dbReference type="SMART" id="SM01381">
    <property type="entry name" value="7TM_GPCR_Srsx"/>
    <property type="match status" value="1"/>
</dbReference>
<keyword evidence="5 12" id="KW-1133">Transmembrane helix</keyword>
<evidence type="ECO:0000256" key="4">
    <source>
        <dbReference type="ARBA" id="ARBA00022692"/>
    </source>
</evidence>
<dbReference type="PRINTS" id="PR01012">
    <property type="entry name" value="NRPEPTIDEYR"/>
</dbReference>
<evidence type="ECO:0000256" key="12">
    <source>
        <dbReference type="SAM" id="Phobius"/>
    </source>
</evidence>
<dbReference type="InterPro" id="IPR000276">
    <property type="entry name" value="GPCR_Rhodpsn"/>
</dbReference>
<evidence type="ECO:0000256" key="5">
    <source>
        <dbReference type="ARBA" id="ARBA00022989"/>
    </source>
</evidence>
<feature type="compositionally biased region" description="Gly residues" evidence="11">
    <location>
        <begin position="30"/>
        <end position="47"/>
    </location>
</feature>
<dbReference type="RefSeq" id="XP_034113805.2">
    <property type="nucleotide sequence ID" value="XM_034257914.2"/>
</dbReference>
<dbReference type="GO" id="GO:0005886">
    <property type="term" value="C:plasma membrane"/>
    <property type="evidence" value="ECO:0007669"/>
    <property type="project" value="UniProtKB-SubCell"/>
</dbReference>
<evidence type="ECO:0000256" key="2">
    <source>
        <dbReference type="ARBA" id="ARBA00010663"/>
    </source>
</evidence>
<dbReference type="InterPro" id="IPR000611">
    <property type="entry name" value="NPY_rcpt"/>
</dbReference>
<proteinExistence type="inferred from homology"/>
<dbReference type="SUPFAM" id="SSF81321">
    <property type="entry name" value="Family A G protein-coupled receptor-like"/>
    <property type="match status" value="1"/>
</dbReference>
<feature type="domain" description="G-protein coupled receptors family 1 profile" evidence="13">
    <location>
        <begin position="285"/>
        <end position="556"/>
    </location>
</feature>
<feature type="transmembrane region" description="Helical" evidence="12">
    <location>
        <begin position="495"/>
        <end position="517"/>
    </location>
</feature>
<keyword evidence="14" id="KW-1185">Reference proteome</keyword>
<evidence type="ECO:0000256" key="1">
    <source>
        <dbReference type="ARBA" id="ARBA00004651"/>
    </source>
</evidence>
<feature type="transmembrane region" description="Helical" evidence="12">
    <location>
        <begin position="384"/>
        <end position="403"/>
    </location>
</feature>
<keyword evidence="9 10" id="KW-0807">Transducer</keyword>
<dbReference type="GO" id="GO:0004983">
    <property type="term" value="F:neuropeptide Y receptor activity"/>
    <property type="evidence" value="ECO:0007669"/>
    <property type="project" value="InterPro"/>
</dbReference>
<organism evidence="14 16">
    <name type="scientific">Drosophila albomicans</name>
    <name type="common">Fruit fly</name>
    <dbReference type="NCBI Taxonomy" id="7291"/>
    <lineage>
        <taxon>Eukaryota</taxon>
        <taxon>Metazoa</taxon>
        <taxon>Ecdysozoa</taxon>
        <taxon>Arthropoda</taxon>
        <taxon>Hexapoda</taxon>
        <taxon>Insecta</taxon>
        <taxon>Pterygota</taxon>
        <taxon>Neoptera</taxon>
        <taxon>Endopterygota</taxon>
        <taxon>Diptera</taxon>
        <taxon>Brachycera</taxon>
        <taxon>Muscomorpha</taxon>
        <taxon>Ephydroidea</taxon>
        <taxon>Drosophilidae</taxon>
        <taxon>Drosophila</taxon>
    </lineage>
</organism>
<dbReference type="GO" id="GO:0042277">
    <property type="term" value="F:peptide binding"/>
    <property type="evidence" value="ECO:0007669"/>
    <property type="project" value="TreeGrafter"/>
</dbReference>
<evidence type="ECO:0000256" key="3">
    <source>
        <dbReference type="ARBA" id="ARBA00022475"/>
    </source>
</evidence>
<name>A0A6P8XC30_DROAB</name>
<dbReference type="FunFam" id="1.20.1070.10:FF:000317">
    <property type="entry name" value="Neuropeptide FF receptor"/>
    <property type="match status" value="1"/>
</dbReference>
<dbReference type="Gene3D" id="1.20.1070.10">
    <property type="entry name" value="Rhodopsin 7-helix transmembrane proteins"/>
    <property type="match status" value="1"/>
</dbReference>
<evidence type="ECO:0000256" key="11">
    <source>
        <dbReference type="SAM" id="MobiDB-lite"/>
    </source>
</evidence>
<evidence type="ECO:0000313" key="15">
    <source>
        <dbReference type="RefSeq" id="XP_034113805.2"/>
    </source>
</evidence>
<evidence type="ECO:0000256" key="7">
    <source>
        <dbReference type="ARBA" id="ARBA00023136"/>
    </source>
</evidence>
<reference evidence="15 16" key="1">
    <citation type="submission" date="2025-04" db="UniProtKB">
        <authorList>
            <consortium name="RefSeq"/>
        </authorList>
    </citation>
    <scope>IDENTIFICATION</scope>
    <source>
        <strain evidence="15 16">15112-1751.03</strain>
        <tissue evidence="15 16">Whole Adult</tissue>
    </source>
</reference>
<dbReference type="Pfam" id="PF00001">
    <property type="entry name" value="7tm_1"/>
    <property type="match status" value="1"/>
</dbReference>
<feature type="compositionally biased region" description="Polar residues" evidence="11">
    <location>
        <begin position="48"/>
        <end position="60"/>
    </location>
</feature>
<evidence type="ECO:0000256" key="8">
    <source>
        <dbReference type="ARBA" id="ARBA00023170"/>
    </source>
</evidence>
<dbReference type="InterPro" id="IPR017452">
    <property type="entry name" value="GPCR_Rhodpsn_7TM"/>
</dbReference>
<dbReference type="CDD" id="cd14993">
    <property type="entry name" value="7tmA_CCKR-like"/>
    <property type="match status" value="1"/>
</dbReference>
<keyword evidence="6 10" id="KW-0297">G-protein coupled receptor</keyword>
<dbReference type="RefSeq" id="XP_034113806.2">
    <property type="nucleotide sequence ID" value="XM_034257915.2"/>
</dbReference>
<evidence type="ECO:0000313" key="14">
    <source>
        <dbReference type="Proteomes" id="UP000515160"/>
    </source>
</evidence>